<name>A0A2I0INH7_PUNGR</name>
<organism evidence="1 2">
    <name type="scientific">Punica granatum</name>
    <name type="common">Pomegranate</name>
    <dbReference type="NCBI Taxonomy" id="22663"/>
    <lineage>
        <taxon>Eukaryota</taxon>
        <taxon>Viridiplantae</taxon>
        <taxon>Streptophyta</taxon>
        <taxon>Embryophyta</taxon>
        <taxon>Tracheophyta</taxon>
        <taxon>Spermatophyta</taxon>
        <taxon>Magnoliopsida</taxon>
        <taxon>eudicotyledons</taxon>
        <taxon>Gunneridae</taxon>
        <taxon>Pentapetalae</taxon>
        <taxon>rosids</taxon>
        <taxon>malvids</taxon>
        <taxon>Myrtales</taxon>
        <taxon>Lythraceae</taxon>
        <taxon>Punica</taxon>
    </lineage>
</organism>
<comment type="caution">
    <text evidence="1">The sequence shown here is derived from an EMBL/GenBank/DDBJ whole genome shotgun (WGS) entry which is preliminary data.</text>
</comment>
<dbReference type="Proteomes" id="UP000233551">
    <property type="component" value="Unassembled WGS sequence"/>
</dbReference>
<evidence type="ECO:0000313" key="2">
    <source>
        <dbReference type="Proteomes" id="UP000233551"/>
    </source>
</evidence>
<reference evidence="1 2" key="1">
    <citation type="submission" date="2017-11" db="EMBL/GenBank/DDBJ databases">
        <title>De-novo sequencing of pomegranate (Punica granatum L.) genome.</title>
        <authorList>
            <person name="Akparov Z."/>
            <person name="Amiraslanov A."/>
            <person name="Hajiyeva S."/>
            <person name="Abbasov M."/>
            <person name="Kaur K."/>
            <person name="Hamwieh A."/>
            <person name="Solovyev V."/>
            <person name="Salamov A."/>
            <person name="Braich B."/>
            <person name="Kosarev P."/>
            <person name="Mahmoud A."/>
            <person name="Hajiyev E."/>
            <person name="Babayeva S."/>
            <person name="Izzatullayeva V."/>
            <person name="Mammadov A."/>
            <person name="Mammadov A."/>
            <person name="Sharifova S."/>
            <person name="Ojaghi J."/>
            <person name="Eynullazada K."/>
            <person name="Bayramov B."/>
            <person name="Abdulazimova A."/>
            <person name="Shahmuradov I."/>
        </authorList>
    </citation>
    <scope>NUCLEOTIDE SEQUENCE [LARGE SCALE GENOMIC DNA]</scope>
    <source>
        <strain evidence="2">cv. AG2017</strain>
        <tissue evidence="1">Leaf</tissue>
    </source>
</reference>
<sequence length="60" mass="6399">MDRWASGHGWAGPNANGPPLLDWAGPLLDWAVTARPCRKLGCSRPLTPHGHGLGFVAVQE</sequence>
<evidence type="ECO:0000313" key="1">
    <source>
        <dbReference type="EMBL" id="PKI45537.1"/>
    </source>
</evidence>
<dbReference type="AlphaFoldDB" id="A0A2I0INH7"/>
<protein>
    <submittedName>
        <fullName evidence="1">Uncharacterized protein</fullName>
    </submittedName>
</protein>
<proteinExistence type="predicted"/>
<dbReference type="EMBL" id="PGOL01002706">
    <property type="protein sequence ID" value="PKI45537.1"/>
    <property type="molecule type" value="Genomic_DNA"/>
</dbReference>
<keyword evidence="2" id="KW-1185">Reference proteome</keyword>
<gene>
    <name evidence="1" type="ORF">CRG98_034055</name>
</gene>
<accession>A0A2I0INH7</accession>